<keyword evidence="3" id="KW-0274">FAD</keyword>
<evidence type="ECO:0000313" key="7">
    <source>
        <dbReference type="EMBL" id="TFH89972.1"/>
    </source>
</evidence>
<proteinExistence type="inferred from homology"/>
<feature type="domain" description="FAD dependent oxidoreductase" evidence="6">
    <location>
        <begin position="10"/>
        <end position="66"/>
    </location>
</feature>
<evidence type="ECO:0000256" key="5">
    <source>
        <dbReference type="ARBA" id="ARBA00037941"/>
    </source>
</evidence>
<dbReference type="Proteomes" id="UP000297753">
    <property type="component" value="Unassembled WGS sequence"/>
</dbReference>
<dbReference type="Pfam" id="PF01266">
    <property type="entry name" value="DAO"/>
    <property type="match status" value="1"/>
</dbReference>
<evidence type="ECO:0000313" key="8">
    <source>
        <dbReference type="Proteomes" id="UP000297753"/>
    </source>
</evidence>
<dbReference type="OrthoDB" id="9801699at2"/>
<dbReference type="Gene3D" id="3.50.50.60">
    <property type="entry name" value="FAD/NAD(P)-binding domain"/>
    <property type="match status" value="1"/>
</dbReference>
<dbReference type="GO" id="GO:0005737">
    <property type="term" value="C:cytoplasm"/>
    <property type="evidence" value="ECO:0007669"/>
    <property type="project" value="TreeGrafter"/>
</dbReference>
<dbReference type="InterPro" id="IPR036188">
    <property type="entry name" value="FAD/NAD-bd_sf"/>
</dbReference>
<comment type="caution">
    <text evidence="7">The sequence shown here is derived from an EMBL/GenBank/DDBJ whole genome shotgun (WGS) entry which is preliminary data.</text>
</comment>
<sequence>MASWWWHIRVSTAWQLQQRHPSSSILLIEKEQHLSSHQTGYNSGVIHAEVYYAPGSLKAEFCKAGYRKPVNKYCSQVEAEDLQPYPADIRVQAVLKDGSLVHDFLFAESLRSLHVCNAPSPAATSAIPIGGYICDKIAEKQKL</sequence>
<organism evidence="7 8">
    <name type="scientific">Vibrio ouci</name>
    <dbReference type="NCBI Taxonomy" id="2499078"/>
    <lineage>
        <taxon>Bacteria</taxon>
        <taxon>Pseudomonadati</taxon>
        <taxon>Pseudomonadota</taxon>
        <taxon>Gammaproteobacteria</taxon>
        <taxon>Vibrionales</taxon>
        <taxon>Vibrionaceae</taxon>
        <taxon>Vibrio</taxon>
    </lineage>
</organism>
<reference evidence="7 8" key="1">
    <citation type="submission" date="2019-01" db="EMBL/GenBank/DDBJ databases">
        <title>Vibrio BEI176 sp. nov, a marine bacterium isolated from China: eastern marignal seas.</title>
        <authorList>
            <person name="Li B."/>
        </authorList>
    </citation>
    <scope>NUCLEOTIDE SEQUENCE [LARGE SCALE GENOMIC DNA]</scope>
    <source>
        <strain evidence="7 8">BEI176</strain>
    </source>
</reference>
<keyword evidence="2" id="KW-0285">Flavoprotein</keyword>
<gene>
    <name evidence="7" type="ORF">ELS82_19200</name>
</gene>
<dbReference type="InterPro" id="IPR006076">
    <property type="entry name" value="FAD-dep_OxRdtase"/>
</dbReference>
<accession>A0A4Y8WAM9</accession>
<dbReference type="PANTHER" id="PTHR43104">
    <property type="entry name" value="L-2-HYDROXYGLUTARATE DEHYDROGENASE, MITOCHONDRIAL"/>
    <property type="match status" value="1"/>
</dbReference>
<comment type="similarity">
    <text evidence="5">Belongs to the L2HGDH family.</text>
</comment>
<dbReference type="EMBL" id="SATR01000038">
    <property type="protein sequence ID" value="TFH89972.1"/>
    <property type="molecule type" value="Genomic_DNA"/>
</dbReference>
<evidence type="ECO:0000256" key="4">
    <source>
        <dbReference type="ARBA" id="ARBA00023002"/>
    </source>
</evidence>
<evidence type="ECO:0000259" key="6">
    <source>
        <dbReference type="Pfam" id="PF01266"/>
    </source>
</evidence>
<comment type="cofactor">
    <cofactor evidence="1">
        <name>FAD</name>
        <dbReference type="ChEBI" id="CHEBI:57692"/>
    </cofactor>
</comment>
<name>A0A4Y8WAM9_9VIBR</name>
<dbReference type="AlphaFoldDB" id="A0A4Y8WAM9"/>
<dbReference type="GO" id="GO:0047545">
    <property type="term" value="F:(S)-2-hydroxyglutarate dehydrogenase activity"/>
    <property type="evidence" value="ECO:0007669"/>
    <property type="project" value="TreeGrafter"/>
</dbReference>
<evidence type="ECO:0000256" key="2">
    <source>
        <dbReference type="ARBA" id="ARBA00022630"/>
    </source>
</evidence>
<evidence type="ECO:0000256" key="3">
    <source>
        <dbReference type="ARBA" id="ARBA00022827"/>
    </source>
</evidence>
<keyword evidence="4" id="KW-0560">Oxidoreductase</keyword>
<dbReference type="PANTHER" id="PTHR43104:SF2">
    <property type="entry name" value="L-2-HYDROXYGLUTARATE DEHYDROGENASE, MITOCHONDRIAL"/>
    <property type="match status" value="1"/>
</dbReference>
<evidence type="ECO:0000256" key="1">
    <source>
        <dbReference type="ARBA" id="ARBA00001974"/>
    </source>
</evidence>
<keyword evidence="8" id="KW-1185">Reference proteome</keyword>
<protein>
    <submittedName>
        <fullName evidence="7">FAD-dependent oxidoreductase</fullName>
    </submittedName>
</protein>